<feature type="site" description="Activates thiol group during catalysis" evidence="7">
    <location>
        <position position="179"/>
    </location>
</feature>
<sequence>MSKLRVGINGFGRIGRVLFRAGYEQFEVVGINSLDSIEGNAHLLKYDSAHGIFPGDVSVSGHDLVVNGKKIHVSKTRNPAEIPWKDWGVDLVLECTGAFKDKPEFMQHITAGAKRVLVSGPAEKGADLTMVYGINHESYDPSKHHVVSNASCTTNCLAPLAKVLNESFGIEHGTMMTVHSYTNDQKILDAPHKDLRRARAAAVSMIPTTTGAAKNVGLVLPELKGRIDGISIRVPTPNVSLVDFTFTAKKDVTKESVNEALIAASQGALKGILAVEHNELVSVDFNGNKHSSIVDLASTMVVGPRMVKVLSWYDNETGFSNRMVDVAHYMAKKGL</sequence>
<protein>
    <recommendedName>
        <fullName evidence="9">Glyceraldehyde-3-phosphate dehydrogenase</fullName>
        <ecNumber evidence="9">1.2.1.-</ecNumber>
    </recommendedName>
</protein>
<dbReference type="InterPro" id="IPR020829">
    <property type="entry name" value="GlycerAld_3-P_DH_cat"/>
</dbReference>
<evidence type="ECO:0000259" key="10">
    <source>
        <dbReference type="SMART" id="SM00846"/>
    </source>
</evidence>
<feature type="binding site" evidence="6">
    <location>
        <position position="315"/>
    </location>
    <ligand>
        <name>NAD(+)</name>
        <dbReference type="ChEBI" id="CHEBI:57540"/>
    </ligand>
</feature>
<dbReference type="Gene3D" id="3.40.50.720">
    <property type="entry name" value="NAD(P)-binding Rossmann-like Domain"/>
    <property type="match status" value="1"/>
</dbReference>
<keyword evidence="3 9" id="KW-0560">Oxidoreductase</keyword>
<evidence type="ECO:0000256" key="8">
    <source>
        <dbReference type="RuleBase" id="RU000397"/>
    </source>
</evidence>
<comment type="subunit">
    <text evidence="2">Homotetramer.</text>
</comment>
<dbReference type="EC" id="1.2.1.-" evidence="9"/>
<gene>
    <name evidence="11" type="ORF">AZI87_15245</name>
</gene>
<comment type="similarity">
    <text evidence="1 8">Belongs to the glyceraldehyde-3-phosphate dehydrogenase family.</text>
</comment>
<feature type="binding site" evidence="6">
    <location>
        <begin position="13"/>
        <end position="14"/>
    </location>
    <ligand>
        <name>NAD(+)</name>
        <dbReference type="ChEBI" id="CHEBI:57540"/>
    </ligand>
</feature>
<dbReference type="Gene3D" id="3.30.360.10">
    <property type="entry name" value="Dihydrodipicolinate Reductase, domain 2"/>
    <property type="match status" value="1"/>
</dbReference>
<dbReference type="CDD" id="cd18126">
    <property type="entry name" value="GAPDH_I_C"/>
    <property type="match status" value="1"/>
</dbReference>
<dbReference type="GO" id="GO:0050661">
    <property type="term" value="F:NADP binding"/>
    <property type="evidence" value="ECO:0007669"/>
    <property type="project" value="InterPro"/>
</dbReference>
<feature type="binding site" evidence="5">
    <location>
        <begin position="151"/>
        <end position="153"/>
    </location>
    <ligand>
        <name>D-glyceraldehyde 3-phosphate</name>
        <dbReference type="ChEBI" id="CHEBI:59776"/>
    </ligand>
</feature>
<dbReference type="GO" id="GO:0051287">
    <property type="term" value="F:NAD binding"/>
    <property type="evidence" value="ECO:0007669"/>
    <property type="project" value="InterPro"/>
</dbReference>
<dbReference type="FunFam" id="3.40.50.720:FF:000001">
    <property type="entry name" value="Glyceraldehyde-3-phosphate dehydrogenase"/>
    <property type="match status" value="1"/>
</dbReference>
<dbReference type="PANTHER" id="PTHR43148">
    <property type="entry name" value="GLYCERALDEHYDE-3-PHOSPHATE DEHYDROGENASE 2"/>
    <property type="match status" value="1"/>
</dbReference>
<evidence type="ECO:0000313" key="12">
    <source>
        <dbReference type="Proteomes" id="UP000075799"/>
    </source>
</evidence>
<dbReference type="InterPro" id="IPR036291">
    <property type="entry name" value="NAD(P)-bd_dom_sf"/>
</dbReference>
<feature type="binding site" evidence="5">
    <location>
        <position position="233"/>
    </location>
    <ligand>
        <name>D-glyceraldehyde 3-phosphate</name>
        <dbReference type="ChEBI" id="CHEBI:59776"/>
    </ligand>
</feature>
<dbReference type="CDD" id="cd05214">
    <property type="entry name" value="GAPDH_I_N"/>
    <property type="match status" value="1"/>
</dbReference>
<organism evidence="11 12">
    <name type="scientific">Bdellovibrio bacteriovorus</name>
    <dbReference type="NCBI Taxonomy" id="959"/>
    <lineage>
        <taxon>Bacteria</taxon>
        <taxon>Pseudomonadati</taxon>
        <taxon>Bdellovibrionota</taxon>
        <taxon>Bdellovibrionia</taxon>
        <taxon>Bdellovibrionales</taxon>
        <taxon>Pseudobdellovibrionaceae</taxon>
        <taxon>Bdellovibrio</taxon>
    </lineage>
</organism>
<dbReference type="GO" id="GO:0016620">
    <property type="term" value="F:oxidoreductase activity, acting on the aldehyde or oxo group of donors, NAD or NADP as acceptor"/>
    <property type="evidence" value="ECO:0007669"/>
    <property type="project" value="InterPro"/>
</dbReference>
<dbReference type="InterPro" id="IPR020831">
    <property type="entry name" value="GlycerAld/Erythrose_P_DH"/>
</dbReference>
<evidence type="ECO:0000256" key="5">
    <source>
        <dbReference type="PIRSR" id="PIRSR000149-2"/>
    </source>
</evidence>
<reference evidence="11 12" key="1">
    <citation type="submission" date="2016-03" db="EMBL/GenBank/DDBJ databases">
        <authorList>
            <person name="Ploux O."/>
        </authorList>
    </citation>
    <scope>NUCLEOTIDE SEQUENCE [LARGE SCALE GENOMIC DNA]</scope>
    <source>
        <strain evidence="11 12">EC13</strain>
    </source>
</reference>
<dbReference type="InterPro" id="IPR006424">
    <property type="entry name" value="Glyceraldehyde-3-P_DH_1"/>
</dbReference>
<evidence type="ECO:0000256" key="2">
    <source>
        <dbReference type="ARBA" id="ARBA00011881"/>
    </source>
</evidence>
<dbReference type="InterPro" id="IPR020830">
    <property type="entry name" value="GlycerAld_3-P_DH_AS"/>
</dbReference>
<feature type="binding site" evidence="6">
    <location>
        <position position="77"/>
    </location>
    <ligand>
        <name>NAD(+)</name>
        <dbReference type="ChEBI" id="CHEBI:57540"/>
    </ligand>
</feature>
<evidence type="ECO:0000256" key="4">
    <source>
        <dbReference type="PIRSR" id="PIRSR000149-1"/>
    </source>
</evidence>
<keyword evidence="6" id="KW-0520">NAD</keyword>
<dbReference type="PROSITE" id="PS00071">
    <property type="entry name" value="GAPDH"/>
    <property type="match status" value="1"/>
</dbReference>
<dbReference type="SUPFAM" id="SSF55347">
    <property type="entry name" value="Glyceraldehyde-3-phosphate dehydrogenase-like, C-terminal domain"/>
    <property type="match status" value="1"/>
</dbReference>
<dbReference type="PRINTS" id="PR00078">
    <property type="entry name" value="G3PDHDRGNASE"/>
</dbReference>
<evidence type="ECO:0000256" key="1">
    <source>
        <dbReference type="ARBA" id="ARBA00007406"/>
    </source>
</evidence>
<dbReference type="OrthoDB" id="5288894at2"/>
<comment type="caution">
    <text evidence="11">The sequence shown here is derived from an EMBL/GenBank/DDBJ whole genome shotgun (WGS) entry which is preliminary data.</text>
</comment>
<evidence type="ECO:0000313" key="11">
    <source>
        <dbReference type="EMBL" id="KYG62646.1"/>
    </source>
</evidence>
<dbReference type="Pfam" id="PF02800">
    <property type="entry name" value="Gp_dh_C"/>
    <property type="match status" value="1"/>
</dbReference>
<dbReference type="GO" id="GO:0006006">
    <property type="term" value="P:glucose metabolic process"/>
    <property type="evidence" value="ECO:0007669"/>
    <property type="project" value="InterPro"/>
</dbReference>
<proteinExistence type="inferred from homology"/>
<feature type="binding site" evidence="5">
    <location>
        <position position="182"/>
    </location>
    <ligand>
        <name>D-glyceraldehyde 3-phosphate</name>
        <dbReference type="ChEBI" id="CHEBI:59776"/>
    </ligand>
</feature>
<dbReference type="SMART" id="SM00846">
    <property type="entry name" value="Gp_dh_N"/>
    <property type="match status" value="1"/>
</dbReference>
<dbReference type="InterPro" id="IPR020828">
    <property type="entry name" value="GlycerAld_3-P_DH_NAD(P)-bd"/>
</dbReference>
<feature type="binding site" evidence="5">
    <location>
        <begin position="210"/>
        <end position="211"/>
    </location>
    <ligand>
        <name>D-glyceraldehyde 3-phosphate</name>
        <dbReference type="ChEBI" id="CHEBI:59776"/>
    </ligand>
</feature>
<dbReference type="Pfam" id="PF00044">
    <property type="entry name" value="Gp_dh_N"/>
    <property type="match status" value="1"/>
</dbReference>
<dbReference type="PIRSF" id="PIRSF000149">
    <property type="entry name" value="GAP_DH"/>
    <property type="match status" value="1"/>
</dbReference>
<dbReference type="NCBIfam" id="TIGR01534">
    <property type="entry name" value="GAPDH-I"/>
    <property type="match status" value="1"/>
</dbReference>
<evidence type="ECO:0000256" key="9">
    <source>
        <dbReference type="RuleBase" id="RU361160"/>
    </source>
</evidence>
<evidence type="ECO:0000256" key="7">
    <source>
        <dbReference type="PIRSR" id="PIRSR000149-4"/>
    </source>
</evidence>
<feature type="binding site" evidence="6">
    <location>
        <position position="119"/>
    </location>
    <ligand>
        <name>NAD(+)</name>
        <dbReference type="ChEBI" id="CHEBI:57540"/>
    </ligand>
</feature>
<accession>A0A161PPU2</accession>
<feature type="active site" description="Nucleophile" evidence="4">
    <location>
        <position position="152"/>
    </location>
</feature>
<evidence type="ECO:0000256" key="6">
    <source>
        <dbReference type="PIRSR" id="PIRSR000149-3"/>
    </source>
</evidence>
<dbReference type="AlphaFoldDB" id="A0A161PPU2"/>
<dbReference type="FunFam" id="3.30.360.10:FF:000002">
    <property type="entry name" value="Glyceraldehyde-3-phosphate dehydrogenase"/>
    <property type="match status" value="1"/>
</dbReference>
<dbReference type="SUPFAM" id="SSF51735">
    <property type="entry name" value="NAD(P)-binding Rossmann-fold domains"/>
    <property type="match status" value="1"/>
</dbReference>
<name>A0A161PPU2_BDEBC</name>
<dbReference type="Proteomes" id="UP000075799">
    <property type="component" value="Unassembled WGS sequence"/>
</dbReference>
<feature type="domain" description="Glyceraldehyde 3-phosphate dehydrogenase NAD(P) binding" evidence="10">
    <location>
        <begin position="4"/>
        <end position="152"/>
    </location>
</feature>
<dbReference type="EMBL" id="LUKD01000008">
    <property type="protein sequence ID" value="KYG62646.1"/>
    <property type="molecule type" value="Genomic_DNA"/>
</dbReference>
<keyword evidence="6" id="KW-0547">Nucleotide-binding</keyword>
<dbReference type="RefSeq" id="WP_063208868.1">
    <property type="nucleotide sequence ID" value="NZ_LUKD01000008.1"/>
</dbReference>
<evidence type="ECO:0000256" key="3">
    <source>
        <dbReference type="ARBA" id="ARBA00023002"/>
    </source>
</evidence>